<gene>
    <name evidence="2" type="ORF">A4U43_C07F4030</name>
</gene>
<feature type="region of interest" description="Disordered" evidence="1">
    <location>
        <begin position="35"/>
        <end position="59"/>
    </location>
</feature>
<protein>
    <submittedName>
        <fullName evidence="2">Uncharacterized protein</fullName>
    </submittedName>
</protein>
<sequence length="104" mass="11330">MIVPNRFLARSFDFDCVLVHQPPTDNGPSSVLRLQPLSDNGPSSFNLLQPPTDNSSSAFSRILRHQPSTDNSPLSSTIPICSTEKLQALNSVKVKIESASINHT</sequence>
<feature type="compositionally biased region" description="Polar residues" evidence="1">
    <location>
        <begin position="37"/>
        <end position="59"/>
    </location>
</feature>
<reference evidence="3" key="1">
    <citation type="journal article" date="2017" name="Nat. Commun.">
        <title>The asparagus genome sheds light on the origin and evolution of a young Y chromosome.</title>
        <authorList>
            <person name="Harkess A."/>
            <person name="Zhou J."/>
            <person name="Xu C."/>
            <person name="Bowers J.E."/>
            <person name="Van der Hulst R."/>
            <person name="Ayyampalayam S."/>
            <person name="Mercati F."/>
            <person name="Riccardi P."/>
            <person name="McKain M.R."/>
            <person name="Kakrana A."/>
            <person name="Tang H."/>
            <person name="Ray J."/>
            <person name="Groenendijk J."/>
            <person name="Arikit S."/>
            <person name="Mathioni S.M."/>
            <person name="Nakano M."/>
            <person name="Shan H."/>
            <person name="Telgmann-Rauber A."/>
            <person name="Kanno A."/>
            <person name="Yue Z."/>
            <person name="Chen H."/>
            <person name="Li W."/>
            <person name="Chen Y."/>
            <person name="Xu X."/>
            <person name="Zhang Y."/>
            <person name="Luo S."/>
            <person name="Chen H."/>
            <person name="Gao J."/>
            <person name="Mao Z."/>
            <person name="Pires J.C."/>
            <person name="Luo M."/>
            <person name="Kudrna D."/>
            <person name="Wing R.A."/>
            <person name="Meyers B.C."/>
            <person name="Yi K."/>
            <person name="Kong H."/>
            <person name="Lavrijsen P."/>
            <person name="Sunseri F."/>
            <person name="Falavigna A."/>
            <person name="Ye Y."/>
            <person name="Leebens-Mack J.H."/>
            <person name="Chen G."/>
        </authorList>
    </citation>
    <scope>NUCLEOTIDE SEQUENCE [LARGE SCALE GENOMIC DNA]</scope>
    <source>
        <strain evidence="3">cv. DH0086</strain>
    </source>
</reference>
<dbReference type="Gramene" id="ONK62455">
    <property type="protein sequence ID" value="ONK62455"/>
    <property type="gene ID" value="A4U43_C07F4030"/>
</dbReference>
<name>A0A5P1E986_ASPOF</name>
<proteinExistence type="predicted"/>
<keyword evidence="3" id="KW-1185">Reference proteome</keyword>
<organism evidence="2 3">
    <name type="scientific">Asparagus officinalis</name>
    <name type="common">Garden asparagus</name>
    <dbReference type="NCBI Taxonomy" id="4686"/>
    <lineage>
        <taxon>Eukaryota</taxon>
        <taxon>Viridiplantae</taxon>
        <taxon>Streptophyta</taxon>
        <taxon>Embryophyta</taxon>
        <taxon>Tracheophyta</taxon>
        <taxon>Spermatophyta</taxon>
        <taxon>Magnoliopsida</taxon>
        <taxon>Liliopsida</taxon>
        <taxon>Asparagales</taxon>
        <taxon>Asparagaceae</taxon>
        <taxon>Asparagoideae</taxon>
        <taxon>Asparagus</taxon>
    </lineage>
</organism>
<evidence type="ECO:0000313" key="3">
    <source>
        <dbReference type="Proteomes" id="UP000243459"/>
    </source>
</evidence>
<accession>A0A5P1E986</accession>
<dbReference type="EMBL" id="CM007387">
    <property type="protein sequence ID" value="ONK62455.1"/>
    <property type="molecule type" value="Genomic_DNA"/>
</dbReference>
<dbReference type="AlphaFoldDB" id="A0A5P1E986"/>
<evidence type="ECO:0000256" key="1">
    <source>
        <dbReference type="SAM" id="MobiDB-lite"/>
    </source>
</evidence>
<evidence type="ECO:0000313" key="2">
    <source>
        <dbReference type="EMBL" id="ONK62455.1"/>
    </source>
</evidence>
<dbReference type="Proteomes" id="UP000243459">
    <property type="component" value="Chromosome 7"/>
</dbReference>